<evidence type="ECO:0000313" key="1">
    <source>
        <dbReference type="EMBL" id="MBW0532078.1"/>
    </source>
</evidence>
<sequence>MNFHCFSTHDYVDPDDPLTKPHPGFEIEQQNCQISILQQQLQQSQTAYQDIVEKINSLEVDKQKKASKSKIPPLKLYKSSKLPVKKIRQLFAQVKPISINYSQHTSRFSVYKGFLLNSYESSLGYGS</sequence>
<gene>
    <name evidence="1" type="ORF">O181_071793</name>
</gene>
<proteinExistence type="predicted"/>
<reference evidence="1" key="1">
    <citation type="submission" date="2021-03" db="EMBL/GenBank/DDBJ databases">
        <title>Draft genome sequence of rust myrtle Austropuccinia psidii MF-1, a brazilian biotype.</title>
        <authorList>
            <person name="Quecine M.C."/>
            <person name="Pachon D.M.R."/>
            <person name="Bonatelli M.L."/>
            <person name="Correr F.H."/>
            <person name="Franceschini L.M."/>
            <person name="Leite T.F."/>
            <person name="Margarido G.R.A."/>
            <person name="Almeida C.A."/>
            <person name="Ferrarezi J.A."/>
            <person name="Labate C.A."/>
        </authorList>
    </citation>
    <scope>NUCLEOTIDE SEQUENCE</scope>
    <source>
        <strain evidence="1">MF-1</strain>
    </source>
</reference>
<dbReference type="AlphaFoldDB" id="A0A9Q3F673"/>
<dbReference type="Proteomes" id="UP000765509">
    <property type="component" value="Unassembled WGS sequence"/>
</dbReference>
<organism evidence="1 2">
    <name type="scientific">Austropuccinia psidii MF-1</name>
    <dbReference type="NCBI Taxonomy" id="1389203"/>
    <lineage>
        <taxon>Eukaryota</taxon>
        <taxon>Fungi</taxon>
        <taxon>Dikarya</taxon>
        <taxon>Basidiomycota</taxon>
        <taxon>Pucciniomycotina</taxon>
        <taxon>Pucciniomycetes</taxon>
        <taxon>Pucciniales</taxon>
        <taxon>Sphaerophragmiaceae</taxon>
        <taxon>Austropuccinia</taxon>
    </lineage>
</organism>
<keyword evidence="2" id="KW-1185">Reference proteome</keyword>
<protein>
    <submittedName>
        <fullName evidence="1">Uncharacterized protein</fullName>
    </submittedName>
</protein>
<evidence type="ECO:0000313" key="2">
    <source>
        <dbReference type="Proteomes" id="UP000765509"/>
    </source>
</evidence>
<comment type="caution">
    <text evidence="1">The sequence shown here is derived from an EMBL/GenBank/DDBJ whole genome shotgun (WGS) entry which is preliminary data.</text>
</comment>
<accession>A0A9Q3F673</accession>
<dbReference type="EMBL" id="AVOT02037394">
    <property type="protein sequence ID" value="MBW0532078.1"/>
    <property type="molecule type" value="Genomic_DNA"/>
</dbReference>
<name>A0A9Q3F673_9BASI</name>